<proteinExistence type="predicted"/>
<sequence length="318" mass="33262">MENKSHALAAGLFVLAIAALLAGMAAWLTRDTTQRRAFELASREAVTGLQPQAGVRYKGVSVGKVTAITLDRQVPGQVLVRIAVDDSVPITQSTFATLGFQGVTGLAFVQLDDSGTSTVALASSGDAVPRIPMRPGLMSRLSDQGANLVTQLDQVSQRTNQLLAAENQKALMAAIGNIGQAAAQLSQLSQRVDQALLAPVGQPGLPQLVQQADQTFKTMQTTAERLSASATSVNTSAAEFKRMSARMNESGGTLDQIARGVDVLVPRLSRTADEATRTARQVGRVADAVNENPQTLLLGKGATPPGPGESGFVVPPKQ</sequence>
<organism evidence="3 4">
    <name type="scientific">Rhodoferax saidenbachensis</name>
    <dbReference type="NCBI Taxonomy" id="1484693"/>
    <lineage>
        <taxon>Bacteria</taxon>
        <taxon>Pseudomonadati</taxon>
        <taxon>Pseudomonadota</taxon>
        <taxon>Betaproteobacteria</taxon>
        <taxon>Burkholderiales</taxon>
        <taxon>Comamonadaceae</taxon>
        <taxon>Rhodoferax</taxon>
    </lineage>
</organism>
<dbReference type="KEGG" id="rsb:RS694_01400"/>
<name>A0A1P8K5Y5_9BURK</name>
<evidence type="ECO:0000313" key="3">
    <source>
        <dbReference type="EMBL" id="APW41331.1"/>
    </source>
</evidence>
<accession>A0A1P8K5Y5</accession>
<keyword evidence="4" id="KW-1185">Reference proteome</keyword>
<dbReference type="Pfam" id="PF02470">
    <property type="entry name" value="MlaD"/>
    <property type="match status" value="1"/>
</dbReference>
<dbReference type="PANTHER" id="PTHR36698">
    <property type="entry name" value="BLL5892 PROTEIN"/>
    <property type="match status" value="1"/>
</dbReference>
<feature type="domain" description="Mce/MlaD" evidence="2">
    <location>
        <begin position="45"/>
        <end position="112"/>
    </location>
</feature>
<evidence type="ECO:0000313" key="4">
    <source>
        <dbReference type="Proteomes" id="UP000186110"/>
    </source>
</evidence>
<dbReference type="PANTHER" id="PTHR36698:SF2">
    <property type="entry name" value="MCE_MLAD DOMAIN-CONTAINING PROTEIN"/>
    <property type="match status" value="1"/>
</dbReference>
<evidence type="ECO:0000259" key="2">
    <source>
        <dbReference type="Pfam" id="PF02470"/>
    </source>
</evidence>
<gene>
    <name evidence="3" type="ORF">RS694_01400</name>
</gene>
<feature type="region of interest" description="Disordered" evidence="1">
    <location>
        <begin position="299"/>
        <end position="318"/>
    </location>
</feature>
<dbReference type="Proteomes" id="UP000186110">
    <property type="component" value="Chromosome"/>
</dbReference>
<protein>
    <submittedName>
        <fullName evidence="3">MCE family protein</fullName>
    </submittedName>
</protein>
<reference evidence="3 4" key="1">
    <citation type="submission" date="2017-01" db="EMBL/GenBank/DDBJ databases">
        <authorList>
            <person name="Mah S.A."/>
            <person name="Swanson W.J."/>
            <person name="Moy G.W."/>
            <person name="Vacquier V.D."/>
        </authorList>
    </citation>
    <scope>NUCLEOTIDE SEQUENCE [LARGE SCALE GENOMIC DNA]</scope>
    <source>
        <strain evidence="3 4">DSM 22694</strain>
    </source>
</reference>
<dbReference type="InterPro" id="IPR003399">
    <property type="entry name" value="Mce/MlaD"/>
</dbReference>
<dbReference type="eggNOG" id="COG1463">
    <property type="taxonomic scope" value="Bacteria"/>
</dbReference>
<dbReference type="RefSeq" id="WP_029709401.1">
    <property type="nucleotide sequence ID" value="NZ_CP019239.1"/>
</dbReference>
<dbReference type="STRING" id="1484693.RS694_01400"/>
<dbReference type="AlphaFoldDB" id="A0A1P8K5Y5"/>
<evidence type="ECO:0000256" key="1">
    <source>
        <dbReference type="SAM" id="MobiDB-lite"/>
    </source>
</evidence>
<dbReference type="EMBL" id="CP019239">
    <property type="protein sequence ID" value="APW41331.1"/>
    <property type="molecule type" value="Genomic_DNA"/>
</dbReference>